<dbReference type="Gene3D" id="3.40.630.30">
    <property type="match status" value="1"/>
</dbReference>
<gene>
    <name evidence="3" type="ORF">V1I91_17605</name>
</gene>
<comment type="caution">
    <text evidence="3">The sequence shown here is derived from an EMBL/GenBank/DDBJ whole genome shotgun (WGS) entry which is preliminary data.</text>
</comment>
<evidence type="ECO:0000259" key="2">
    <source>
        <dbReference type="PROSITE" id="PS51186"/>
    </source>
</evidence>
<dbReference type="InterPro" id="IPR000182">
    <property type="entry name" value="GNAT_dom"/>
</dbReference>
<dbReference type="Proteomes" id="UP001356308">
    <property type="component" value="Unassembled WGS sequence"/>
</dbReference>
<evidence type="ECO:0000313" key="4">
    <source>
        <dbReference type="Proteomes" id="UP001356308"/>
    </source>
</evidence>
<keyword evidence="1" id="KW-0046">Antibiotic resistance</keyword>
<keyword evidence="3" id="KW-0808">Transferase</keyword>
<evidence type="ECO:0000313" key="3">
    <source>
        <dbReference type="EMBL" id="MEE1977899.1"/>
    </source>
</evidence>
<keyword evidence="3" id="KW-0012">Acyltransferase</keyword>
<dbReference type="InterPro" id="IPR016181">
    <property type="entry name" value="Acyl_CoA_acyltransferase"/>
</dbReference>
<dbReference type="SUPFAM" id="SSF55729">
    <property type="entry name" value="Acyl-CoA N-acyltransferases (Nat)"/>
    <property type="match status" value="1"/>
</dbReference>
<accession>A0ABU7IY39</accession>
<dbReference type="CDD" id="cd04301">
    <property type="entry name" value="NAT_SF"/>
    <property type="match status" value="1"/>
</dbReference>
<reference evidence="3 4" key="1">
    <citation type="submission" date="2024-01" db="EMBL/GenBank/DDBJ databases">
        <title>Maribacter spp. originated from different algae showed divergent polysaccharides utilization ability.</title>
        <authorList>
            <person name="Wang H."/>
            <person name="Wu Y."/>
        </authorList>
    </citation>
    <scope>NUCLEOTIDE SEQUENCE [LARGE SCALE GENOMIC DNA]</scope>
    <source>
        <strain evidence="3 4">PR1</strain>
    </source>
</reference>
<sequence>MIELRPASMKDLELLNYWDTKQHVIDCDPDDGLNWEVELNRNPEWREQLIAELNGKPIGFILIIDPYLEETNYWGNVERNKRAIDIWIGEERNLNQGYGTKMMKLAIQRCFRNPSVEGILIDPLKSNTKAHKFYERLGFKFIEERQFDGTDCFVYEYKRKKPAKSTRSLEAH</sequence>
<protein>
    <submittedName>
        <fullName evidence="3">GNAT family N-acetyltransferase</fullName>
        <ecNumber evidence="3">2.3.1.-</ecNumber>
    </submittedName>
</protein>
<dbReference type="EMBL" id="JAZDDG010000009">
    <property type="protein sequence ID" value="MEE1977899.1"/>
    <property type="molecule type" value="Genomic_DNA"/>
</dbReference>
<dbReference type="RefSeq" id="WP_272652583.1">
    <property type="nucleotide sequence ID" value="NZ_JAZDDG010000009.1"/>
</dbReference>
<name>A0ABU7IY39_9FLAO</name>
<dbReference type="Pfam" id="PF13523">
    <property type="entry name" value="Acetyltransf_8"/>
    <property type="match status" value="1"/>
</dbReference>
<keyword evidence="4" id="KW-1185">Reference proteome</keyword>
<organism evidence="3 4">
    <name type="scientific">Maribacter cobaltidurans</name>
    <dbReference type="NCBI Taxonomy" id="1178778"/>
    <lineage>
        <taxon>Bacteria</taxon>
        <taxon>Pseudomonadati</taxon>
        <taxon>Bacteroidota</taxon>
        <taxon>Flavobacteriia</taxon>
        <taxon>Flavobacteriales</taxon>
        <taxon>Flavobacteriaceae</taxon>
        <taxon>Maribacter</taxon>
    </lineage>
</organism>
<dbReference type="PANTHER" id="PTHR31438">
    <property type="entry name" value="LYSINE N-ACYLTRANSFERASE C17G9.06C-RELATED"/>
    <property type="match status" value="1"/>
</dbReference>
<dbReference type="PANTHER" id="PTHR31438:SF1">
    <property type="entry name" value="LYSINE N-ACYLTRANSFERASE C17G9.06C-RELATED"/>
    <property type="match status" value="1"/>
</dbReference>
<dbReference type="GO" id="GO:0016746">
    <property type="term" value="F:acyltransferase activity"/>
    <property type="evidence" value="ECO:0007669"/>
    <property type="project" value="UniProtKB-KW"/>
</dbReference>
<feature type="domain" description="N-acetyltransferase" evidence="2">
    <location>
        <begin position="2"/>
        <end position="162"/>
    </location>
</feature>
<proteinExistence type="predicted"/>
<dbReference type="PROSITE" id="PS51186">
    <property type="entry name" value="GNAT"/>
    <property type="match status" value="1"/>
</dbReference>
<evidence type="ECO:0000256" key="1">
    <source>
        <dbReference type="ARBA" id="ARBA00023251"/>
    </source>
</evidence>
<dbReference type="EC" id="2.3.1.-" evidence="3"/>